<dbReference type="Proteomes" id="UP001372834">
    <property type="component" value="Unassembled WGS sequence"/>
</dbReference>
<dbReference type="AlphaFoldDB" id="A0AAN8XR13"/>
<evidence type="ECO:0000313" key="1">
    <source>
        <dbReference type="EMBL" id="KAK6645340.1"/>
    </source>
</evidence>
<gene>
    <name evidence="1" type="ORF">RUM43_001616</name>
</gene>
<proteinExistence type="predicted"/>
<name>A0AAN8XR13_POLSC</name>
<reference evidence="1 2" key="1">
    <citation type="submission" date="2023-10" db="EMBL/GenBank/DDBJ databases">
        <title>Genomes of two closely related lineages of the louse Polyplax serrata with different host specificities.</title>
        <authorList>
            <person name="Martinu J."/>
            <person name="Tarabai H."/>
            <person name="Stefka J."/>
            <person name="Hypsa V."/>
        </authorList>
    </citation>
    <scope>NUCLEOTIDE SEQUENCE [LARGE SCALE GENOMIC DNA]</scope>
    <source>
        <strain evidence="1">HR10_N</strain>
    </source>
</reference>
<accession>A0AAN8XR13</accession>
<dbReference type="EMBL" id="JAWJWE010000001">
    <property type="protein sequence ID" value="KAK6645340.1"/>
    <property type="molecule type" value="Genomic_DNA"/>
</dbReference>
<protein>
    <submittedName>
        <fullName evidence="1">Uncharacterized protein</fullName>
    </submittedName>
</protein>
<organism evidence="1 2">
    <name type="scientific">Polyplax serrata</name>
    <name type="common">Common mouse louse</name>
    <dbReference type="NCBI Taxonomy" id="468196"/>
    <lineage>
        <taxon>Eukaryota</taxon>
        <taxon>Metazoa</taxon>
        <taxon>Ecdysozoa</taxon>
        <taxon>Arthropoda</taxon>
        <taxon>Hexapoda</taxon>
        <taxon>Insecta</taxon>
        <taxon>Pterygota</taxon>
        <taxon>Neoptera</taxon>
        <taxon>Paraneoptera</taxon>
        <taxon>Psocodea</taxon>
        <taxon>Troctomorpha</taxon>
        <taxon>Phthiraptera</taxon>
        <taxon>Anoplura</taxon>
        <taxon>Polyplacidae</taxon>
        <taxon>Polyplax</taxon>
    </lineage>
</organism>
<sequence>METPQVSKRVLARAYQIQLTKTQLEGIMLGRLTVTAVQGFFPSHKLSTKGGHADPPRHAKCCMPEKYLLERTIRLHVEDEREIVINHVNTSQDLSVFAKPQIPRSTGRETKKQGFKDSRGLSMPYAAGLFSRKGKYGQGHDGLLAGTKQFIIMWGSSHVIRIQKFTQDVRGIQRMPSGGVATSKMKNAIHEMIRTKQHRAARVTRMTY</sequence>
<comment type="caution">
    <text evidence="1">The sequence shown here is derived from an EMBL/GenBank/DDBJ whole genome shotgun (WGS) entry which is preliminary data.</text>
</comment>
<evidence type="ECO:0000313" key="2">
    <source>
        <dbReference type="Proteomes" id="UP001372834"/>
    </source>
</evidence>